<protein>
    <submittedName>
        <fullName evidence="1">Uncharacterized protein</fullName>
    </submittedName>
</protein>
<name>A0A256GTZ9_9HYPH</name>
<gene>
    <name evidence="1" type="ORF">CEV34_0502</name>
</gene>
<sequence>MHAAAKDFLRIAIGNPLVETVDAFLNFMRRIRDAYDGSLLQHLIGIYLSPP</sequence>
<dbReference type="AlphaFoldDB" id="A0A256GTZ9"/>
<dbReference type="Proteomes" id="UP000216188">
    <property type="component" value="Unassembled WGS sequence"/>
</dbReference>
<proteinExistence type="predicted"/>
<dbReference type="EMBL" id="NNRM01000006">
    <property type="protein sequence ID" value="OYR30021.1"/>
    <property type="molecule type" value="Genomic_DNA"/>
</dbReference>
<comment type="caution">
    <text evidence="1">The sequence shown here is derived from an EMBL/GenBank/DDBJ whole genome shotgun (WGS) entry which is preliminary data.</text>
</comment>
<evidence type="ECO:0000313" key="2">
    <source>
        <dbReference type="Proteomes" id="UP000216188"/>
    </source>
</evidence>
<keyword evidence="2" id="KW-1185">Reference proteome</keyword>
<accession>A0A256GTZ9</accession>
<reference evidence="1 2" key="1">
    <citation type="submission" date="2017-07" db="EMBL/GenBank/DDBJ databases">
        <title>Phylogenetic study on the rhizospheric bacterium Ochrobactrum sp. A44.</title>
        <authorList>
            <person name="Krzyzanowska D.M."/>
            <person name="Ossowicki A."/>
            <person name="Rajewska M."/>
            <person name="Maciag T."/>
            <person name="Kaczynski Z."/>
            <person name="Czerwicka M."/>
            <person name="Jafra S."/>
        </authorList>
    </citation>
    <scope>NUCLEOTIDE SEQUENCE [LARGE SCALE GENOMIC DNA]</scope>
    <source>
        <strain evidence="1 2">CCUG 30717</strain>
    </source>
</reference>
<evidence type="ECO:0000313" key="1">
    <source>
        <dbReference type="EMBL" id="OYR30021.1"/>
    </source>
</evidence>
<organism evidence="1 2">
    <name type="scientific">Brucella pseudogrignonensis</name>
    <dbReference type="NCBI Taxonomy" id="419475"/>
    <lineage>
        <taxon>Bacteria</taxon>
        <taxon>Pseudomonadati</taxon>
        <taxon>Pseudomonadota</taxon>
        <taxon>Alphaproteobacteria</taxon>
        <taxon>Hyphomicrobiales</taxon>
        <taxon>Brucellaceae</taxon>
        <taxon>Brucella/Ochrobactrum group</taxon>
        <taxon>Brucella</taxon>
    </lineage>
</organism>